<feature type="domain" description="WW" evidence="5">
    <location>
        <begin position="1052"/>
        <end position="1085"/>
    </location>
</feature>
<feature type="domain" description="WW" evidence="5">
    <location>
        <begin position="584"/>
        <end position="617"/>
    </location>
</feature>
<evidence type="ECO:0000256" key="1">
    <source>
        <dbReference type="ARBA" id="ARBA00004123"/>
    </source>
</evidence>
<feature type="domain" description="WW" evidence="5">
    <location>
        <begin position="420"/>
        <end position="453"/>
    </location>
</feature>
<dbReference type="SMART" id="SM00456">
    <property type="entry name" value="WW"/>
    <property type="match status" value="8"/>
</dbReference>
<dbReference type="InterPro" id="IPR001202">
    <property type="entry name" value="WW_dom"/>
</dbReference>
<evidence type="ECO:0000256" key="4">
    <source>
        <dbReference type="ARBA" id="ARBA00023242"/>
    </source>
</evidence>
<dbReference type="EMBL" id="KL197724">
    <property type="protein sequence ID" value="KDQ55711.1"/>
    <property type="molecule type" value="Genomic_DNA"/>
</dbReference>
<dbReference type="InParanoid" id="A0A067PZD5"/>
<keyword evidence="3" id="KW-0963">Cytoplasm</keyword>
<name>A0A067PZD5_9AGAM</name>
<gene>
    <name evidence="6" type="ORF">JAAARDRAFT_208499</name>
</gene>
<dbReference type="AlphaFoldDB" id="A0A067PZD5"/>
<dbReference type="SUPFAM" id="SSF51045">
    <property type="entry name" value="WW domain"/>
    <property type="match status" value="8"/>
</dbReference>
<evidence type="ECO:0000313" key="6">
    <source>
        <dbReference type="EMBL" id="KDQ55711.1"/>
    </source>
</evidence>
<feature type="domain" description="WW" evidence="5">
    <location>
        <begin position="502"/>
        <end position="535"/>
    </location>
</feature>
<reference evidence="7" key="1">
    <citation type="journal article" date="2014" name="Proc. Natl. Acad. Sci. U.S.A.">
        <title>Extensive sampling of basidiomycete genomes demonstrates inadequacy of the white-rot/brown-rot paradigm for wood decay fungi.</title>
        <authorList>
            <person name="Riley R."/>
            <person name="Salamov A.A."/>
            <person name="Brown D.W."/>
            <person name="Nagy L.G."/>
            <person name="Floudas D."/>
            <person name="Held B.W."/>
            <person name="Levasseur A."/>
            <person name="Lombard V."/>
            <person name="Morin E."/>
            <person name="Otillar R."/>
            <person name="Lindquist E.A."/>
            <person name="Sun H."/>
            <person name="LaButti K.M."/>
            <person name="Schmutz J."/>
            <person name="Jabbour D."/>
            <person name="Luo H."/>
            <person name="Baker S.E."/>
            <person name="Pisabarro A.G."/>
            <person name="Walton J.D."/>
            <person name="Blanchette R.A."/>
            <person name="Henrissat B."/>
            <person name="Martin F."/>
            <person name="Cullen D."/>
            <person name="Hibbett D.S."/>
            <person name="Grigoriev I.V."/>
        </authorList>
    </citation>
    <scope>NUCLEOTIDE SEQUENCE [LARGE SCALE GENOMIC DNA]</scope>
    <source>
        <strain evidence="7">MUCL 33604</strain>
    </source>
</reference>
<dbReference type="PANTHER" id="PTHR17616">
    <property type="entry name" value="YES-ASSOCIATED PROTEIN YAP1 FAMILY MEMBER"/>
    <property type="match status" value="1"/>
</dbReference>
<dbReference type="PROSITE" id="PS50020">
    <property type="entry name" value="WW_DOMAIN_2"/>
    <property type="match status" value="9"/>
</dbReference>
<dbReference type="HOGENOM" id="CLU_269165_0_0_1"/>
<evidence type="ECO:0000256" key="2">
    <source>
        <dbReference type="ARBA" id="ARBA00004496"/>
    </source>
</evidence>
<keyword evidence="7" id="KW-1185">Reference proteome</keyword>
<dbReference type="CDD" id="cd00201">
    <property type="entry name" value="WW"/>
    <property type="match status" value="4"/>
</dbReference>
<dbReference type="PROSITE" id="PS01159">
    <property type="entry name" value="WW_DOMAIN_1"/>
    <property type="match status" value="5"/>
</dbReference>
<comment type="subcellular location">
    <subcellularLocation>
        <location evidence="2">Cytoplasm</location>
    </subcellularLocation>
    <subcellularLocation>
        <location evidence="1">Nucleus</location>
    </subcellularLocation>
</comment>
<feature type="domain" description="WW" evidence="5">
    <location>
        <begin position="461"/>
        <end position="494"/>
    </location>
</feature>
<dbReference type="STRING" id="933084.A0A067PZD5"/>
<accession>A0A067PZD5</accession>
<dbReference type="GO" id="GO:0005737">
    <property type="term" value="C:cytoplasm"/>
    <property type="evidence" value="ECO:0007669"/>
    <property type="project" value="UniProtKB-SubCell"/>
</dbReference>
<feature type="domain" description="WW" evidence="5">
    <location>
        <begin position="1094"/>
        <end position="1127"/>
    </location>
</feature>
<evidence type="ECO:0000313" key="7">
    <source>
        <dbReference type="Proteomes" id="UP000027265"/>
    </source>
</evidence>
<protein>
    <recommendedName>
        <fullName evidence="5">WW domain-containing protein</fullName>
    </recommendedName>
</protein>
<dbReference type="Proteomes" id="UP000027265">
    <property type="component" value="Unassembled WGS sequence"/>
</dbReference>
<feature type="domain" description="WW" evidence="5">
    <location>
        <begin position="1176"/>
        <end position="1209"/>
    </location>
</feature>
<dbReference type="InterPro" id="IPR036020">
    <property type="entry name" value="WW_dom_sf"/>
</dbReference>
<proteinExistence type="predicted"/>
<feature type="domain" description="WW" evidence="5">
    <location>
        <begin position="1135"/>
        <end position="1168"/>
    </location>
</feature>
<dbReference type="GO" id="GO:0003713">
    <property type="term" value="F:transcription coactivator activity"/>
    <property type="evidence" value="ECO:0007669"/>
    <property type="project" value="TreeGrafter"/>
</dbReference>
<dbReference type="GO" id="GO:0035329">
    <property type="term" value="P:hippo signaling"/>
    <property type="evidence" value="ECO:0007669"/>
    <property type="project" value="TreeGrafter"/>
</dbReference>
<sequence>MDRHYPPEYDDEVPELPGGRFRKWLPVRSLDDLSVVTGTDSTVSNLTGVGRTLDGFLSRVGGWADRSMSKVAQRIILTPDRLLLRILRTISEAFCTRCSDPLRKLVDECLRRPGEPPDLTSLIPQLGAHLLACSNCGLCRYLHFMYHADHDKSVVEDCKRLAGYLRQTAIRPSNRTAALNYTSVLLCFRPDLKSIFVSLRCTEALQTFIKDNPLFIRDDPRINSAVTAARQALSILNSSSAISRDNIFDHMGDLLRVSSSIESRRKNITAQSTTDEQSRLTENILRSLKVFDDAISTLLHLNHSLANDEASASETTTVLPGSRYPLLHQAYTLGALPPDVEICFRHDAHIFFHDVSTSSTSPYDPRVQSEIWAAYDADHLPSGWGISPSTDKGHPLFFNHIHYFQTRNDPRIRPVSLESSTLPAGWKFQIEASHLLHFVDNTTQSRTRVDPRRYPEIFNMTPLPIGWEVHLSPQEKSYFFDPKTRVRTFEDPRIHPELLHIQPLPAGWEMLLSPRDALVFFDSKTRVSTFEDPRTHPELLHLQPLPAGWEMLFSPRDALVFFDSKTRVSSFEDPRTHPELLDMQPLPVGWEMRFSDNDSLYFFNSKTQVGTFNDPRLYHDMLSFVTGTSSTISNFLPGIERTLDNLLSRVGGWVERSLSKVVQRSTLTPDRLLLRILRTVSEAFCARCSGPLRRLVDEYLNHPTKPLILTSLIPHLGAHLLACSNCGLCRYLHFMYRVEDDTSVVEDCEKLVGYLRRIAVHPSTWTAALYYISLLLCFRPDFKSIFVGLQCDETLQSFIDDRRLFGIDDPSIDSAGTAAWQVASILTSYTIIARGNVFYDIIGDLLRISFNIESRRNNITAQLTTGEQSQFTEDILSSLKVIDGAISTLLHQNHSLPNNEPPASETTTVLPPSRYPLLHQAYTLGALPPNLEMCFRHTAHIVFLDPSTGSTSLYSSPILSEIWEAYDAGHLPIGWGISPSTDEGDPLFFNHIHYFQTKNDPRICSISLESSTLPVGWRFQIEASHLLQFVDNTTQSRTRVDPRRYPEIFKMPPLPSGWEVHLSPQEKPYFFDSKTQVHTFEDPRRAHPELLNVQTLPPGWGMRISDNDMLYFFDWKTRIATFEDPRIHPPPLDTEPLPAAWEMRISAKCTPYFIDPKTQFSTFKDPRAHPDVLDPEPLPARWRMRVSPDDTLYFINLATGVSTFQDPRVGPEVPTK</sequence>
<dbReference type="Gene3D" id="2.20.70.10">
    <property type="match status" value="8"/>
</dbReference>
<evidence type="ECO:0000256" key="3">
    <source>
        <dbReference type="ARBA" id="ARBA00022490"/>
    </source>
</evidence>
<organism evidence="6 7">
    <name type="scientific">Jaapia argillacea MUCL 33604</name>
    <dbReference type="NCBI Taxonomy" id="933084"/>
    <lineage>
        <taxon>Eukaryota</taxon>
        <taxon>Fungi</taxon>
        <taxon>Dikarya</taxon>
        <taxon>Basidiomycota</taxon>
        <taxon>Agaricomycotina</taxon>
        <taxon>Agaricomycetes</taxon>
        <taxon>Agaricomycetidae</taxon>
        <taxon>Jaapiales</taxon>
        <taxon>Jaapiaceae</taxon>
        <taxon>Jaapia</taxon>
    </lineage>
</organism>
<dbReference type="PANTHER" id="PTHR17616:SF8">
    <property type="entry name" value="TRANSCRIPTIONAL COACTIVATOR YORKIE"/>
    <property type="match status" value="1"/>
</dbReference>
<evidence type="ECO:0000259" key="5">
    <source>
        <dbReference type="PROSITE" id="PS50020"/>
    </source>
</evidence>
<feature type="domain" description="WW" evidence="5">
    <location>
        <begin position="543"/>
        <end position="576"/>
    </location>
</feature>
<dbReference type="GO" id="GO:0005634">
    <property type="term" value="C:nucleus"/>
    <property type="evidence" value="ECO:0007669"/>
    <property type="project" value="UniProtKB-SubCell"/>
</dbReference>
<dbReference type="GO" id="GO:0045944">
    <property type="term" value="P:positive regulation of transcription by RNA polymerase II"/>
    <property type="evidence" value="ECO:0007669"/>
    <property type="project" value="TreeGrafter"/>
</dbReference>
<keyword evidence="4" id="KW-0539">Nucleus</keyword>
<dbReference type="InterPro" id="IPR051583">
    <property type="entry name" value="YAP1"/>
</dbReference>